<evidence type="ECO:0000256" key="8">
    <source>
        <dbReference type="ARBA" id="ARBA00023157"/>
    </source>
</evidence>
<dbReference type="InterPro" id="IPR043504">
    <property type="entry name" value="Peptidase_S1_PA_chymotrypsin"/>
</dbReference>
<feature type="signal peptide" evidence="11">
    <location>
        <begin position="1"/>
        <end position="22"/>
    </location>
</feature>
<keyword evidence="5" id="KW-0378">Hydrolase</keyword>
<dbReference type="GO" id="GO:0004252">
    <property type="term" value="F:serine-type endopeptidase activity"/>
    <property type="evidence" value="ECO:0007669"/>
    <property type="project" value="UniProtKB-EC"/>
</dbReference>
<dbReference type="InterPro" id="IPR001314">
    <property type="entry name" value="Peptidase_S1A"/>
</dbReference>
<dbReference type="GeneID" id="114249171"/>
<evidence type="ECO:0000313" key="14">
    <source>
        <dbReference type="RefSeq" id="XP_028038450.1"/>
    </source>
</evidence>
<keyword evidence="6" id="KW-0720">Serine protease</keyword>
<evidence type="ECO:0000256" key="5">
    <source>
        <dbReference type="ARBA" id="ARBA00022801"/>
    </source>
</evidence>
<dbReference type="AlphaFoldDB" id="A0A6J2K907"/>
<sequence>MEKLYLFIVFLSCALLLKDVTCTDSEALSKDEEKIVGGEEISINKVPYQAYLLLQKDNEYFQCGGSIISKRHILTAAHCIEGISKVTVRIGSSNSNKGGTVYTAKSKVAHPKYNSKTKNNDFAIVTVNKDMAIDGKTTKIITLAKEGSSVPDKTKLLVSGWGATSEGGSSSTTLRAVHVQAHSDDECKKYFRSLTSNMFCAGPPEGGKDSCQGDSGGPAVKGNVQLGVVSFGVGCARKNNPGIYAKVSAAAKWIKSTAGL</sequence>
<dbReference type="PROSITE" id="PS50240">
    <property type="entry name" value="TRYPSIN_DOM"/>
    <property type="match status" value="1"/>
</dbReference>
<reference evidence="14" key="1">
    <citation type="submission" date="2025-08" db="UniProtKB">
        <authorList>
            <consortium name="RefSeq"/>
        </authorList>
    </citation>
    <scope>IDENTIFICATION</scope>
    <source>
        <tissue evidence="14">Silk gland</tissue>
    </source>
</reference>
<dbReference type="SMR" id="A0A6J2K907"/>
<evidence type="ECO:0000259" key="12">
    <source>
        <dbReference type="PROSITE" id="PS50240"/>
    </source>
</evidence>
<keyword evidence="13" id="KW-1185">Reference proteome</keyword>
<dbReference type="RefSeq" id="XP_028038450.1">
    <property type="nucleotide sequence ID" value="XM_028182649.1"/>
</dbReference>
<evidence type="ECO:0000256" key="3">
    <source>
        <dbReference type="ARBA" id="ARBA00022729"/>
    </source>
</evidence>
<keyword evidence="7" id="KW-0865">Zymogen</keyword>
<feature type="chain" id="PRO_5027002290" description="trypsin" evidence="11">
    <location>
        <begin position="23"/>
        <end position="260"/>
    </location>
</feature>
<dbReference type="InterPro" id="IPR050430">
    <property type="entry name" value="Peptidase_S1"/>
</dbReference>
<dbReference type="GO" id="GO:0007586">
    <property type="term" value="P:digestion"/>
    <property type="evidence" value="ECO:0007669"/>
    <property type="project" value="UniProtKB-KW"/>
</dbReference>
<organism evidence="13 14">
    <name type="scientific">Bombyx mandarina</name>
    <name type="common">Wild silk moth</name>
    <name type="synonym">Wild silkworm</name>
    <dbReference type="NCBI Taxonomy" id="7092"/>
    <lineage>
        <taxon>Eukaryota</taxon>
        <taxon>Metazoa</taxon>
        <taxon>Ecdysozoa</taxon>
        <taxon>Arthropoda</taxon>
        <taxon>Hexapoda</taxon>
        <taxon>Insecta</taxon>
        <taxon>Pterygota</taxon>
        <taxon>Neoptera</taxon>
        <taxon>Endopterygota</taxon>
        <taxon>Lepidoptera</taxon>
        <taxon>Glossata</taxon>
        <taxon>Ditrysia</taxon>
        <taxon>Bombycoidea</taxon>
        <taxon>Bombycidae</taxon>
        <taxon>Bombycinae</taxon>
        <taxon>Bombyx</taxon>
    </lineage>
</organism>
<dbReference type="OrthoDB" id="10002959at2759"/>
<dbReference type="SMART" id="SM00020">
    <property type="entry name" value="Tryp_SPc"/>
    <property type="match status" value="1"/>
</dbReference>
<dbReference type="InterPro" id="IPR018114">
    <property type="entry name" value="TRYPSIN_HIS"/>
</dbReference>
<evidence type="ECO:0000256" key="6">
    <source>
        <dbReference type="ARBA" id="ARBA00022825"/>
    </source>
</evidence>
<proteinExistence type="inferred from homology"/>
<evidence type="ECO:0000256" key="2">
    <source>
        <dbReference type="ARBA" id="ARBA00022670"/>
    </source>
</evidence>
<evidence type="ECO:0000256" key="9">
    <source>
        <dbReference type="ARBA" id="ARBA00036320"/>
    </source>
</evidence>
<accession>A0A6J2K907</accession>
<dbReference type="Pfam" id="PF00089">
    <property type="entry name" value="Trypsin"/>
    <property type="match status" value="1"/>
</dbReference>
<comment type="similarity">
    <text evidence="1">Belongs to the peptidase S1 family.</text>
</comment>
<feature type="domain" description="Peptidase S1" evidence="12">
    <location>
        <begin position="35"/>
        <end position="259"/>
    </location>
</feature>
<evidence type="ECO:0000256" key="7">
    <source>
        <dbReference type="ARBA" id="ARBA00023145"/>
    </source>
</evidence>
<keyword evidence="3 11" id="KW-0732">Signal</keyword>
<dbReference type="InterPro" id="IPR009003">
    <property type="entry name" value="Peptidase_S1_PA"/>
</dbReference>
<dbReference type="PANTHER" id="PTHR24276:SF97">
    <property type="entry name" value="GH13245P2-RELATED"/>
    <property type="match status" value="1"/>
</dbReference>
<dbReference type="EC" id="3.4.21.4" evidence="10"/>
<evidence type="ECO:0000256" key="11">
    <source>
        <dbReference type="SAM" id="SignalP"/>
    </source>
</evidence>
<keyword evidence="2" id="KW-0645">Protease</keyword>
<evidence type="ECO:0000256" key="1">
    <source>
        <dbReference type="ARBA" id="ARBA00007664"/>
    </source>
</evidence>
<dbReference type="CTD" id="109792"/>
<keyword evidence="8" id="KW-1015">Disulfide bond</keyword>
<comment type="catalytic activity">
    <reaction evidence="9">
        <text>Preferential cleavage: Arg-|-Xaa, Lys-|-Xaa.</text>
        <dbReference type="EC" id="3.4.21.4"/>
    </reaction>
</comment>
<dbReference type="PRINTS" id="PR00722">
    <property type="entry name" value="CHYMOTRYPSIN"/>
</dbReference>
<dbReference type="InterPro" id="IPR001254">
    <property type="entry name" value="Trypsin_dom"/>
</dbReference>
<dbReference type="GO" id="GO:0006508">
    <property type="term" value="P:proteolysis"/>
    <property type="evidence" value="ECO:0007669"/>
    <property type="project" value="UniProtKB-KW"/>
</dbReference>
<dbReference type="KEGG" id="bman:114249171"/>
<dbReference type="Proteomes" id="UP000504629">
    <property type="component" value="Unplaced"/>
</dbReference>
<evidence type="ECO:0000256" key="4">
    <source>
        <dbReference type="ARBA" id="ARBA00022757"/>
    </source>
</evidence>
<gene>
    <name evidence="14" type="primary">LOC114249171</name>
</gene>
<evidence type="ECO:0000313" key="13">
    <source>
        <dbReference type="Proteomes" id="UP000504629"/>
    </source>
</evidence>
<evidence type="ECO:0000256" key="10">
    <source>
        <dbReference type="ARBA" id="ARBA00038868"/>
    </source>
</evidence>
<protein>
    <recommendedName>
        <fullName evidence="10">trypsin</fullName>
        <ecNumber evidence="10">3.4.21.4</ecNumber>
    </recommendedName>
</protein>
<keyword evidence="4" id="KW-0222">Digestion</keyword>
<name>A0A6J2K907_BOMMA</name>
<dbReference type="CDD" id="cd00190">
    <property type="entry name" value="Tryp_SPc"/>
    <property type="match status" value="1"/>
</dbReference>
<dbReference type="FunFam" id="2.40.10.10:FF:000077">
    <property type="entry name" value="Predicted protein"/>
    <property type="match status" value="1"/>
</dbReference>
<dbReference type="PANTHER" id="PTHR24276">
    <property type="entry name" value="POLYSERASE-RELATED"/>
    <property type="match status" value="1"/>
</dbReference>
<dbReference type="PROSITE" id="PS00134">
    <property type="entry name" value="TRYPSIN_HIS"/>
    <property type="match status" value="1"/>
</dbReference>
<dbReference type="SUPFAM" id="SSF50494">
    <property type="entry name" value="Trypsin-like serine proteases"/>
    <property type="match status" value="1"/>
</dbReference>
<dbReference type="Gene3D" id="2.40.10.10">
    <property type="entry name" value="Trypsin-like serine proteases"/>
    <property type="match status" value="1"/>
</dbReference>